<accession>A0ABN7WGM8</accession>
<proteinExistence type="predicted"/>
<evidence type="ECO:0000313" key="2">
    <source>
        <dbReference type="Proteomes" id="UP000789901"/>
    </source>
</evidence>
<dbReference type="EMBL" id="CAJVQB010044350">
    <property type="protein sequence ID" value="CAG8831833.1"/>
    <property type="molecule type" value="Genomic_DNA"/>
</dbReference>
<feature type="non-terminal residue" evidence="1">
    <location>
        <position position="44"/>
    </location>
</feature>
<gene>
    <name evidence="1" type="ORF">GMARGA_LOCUS30798</name>
</gene>
<keyword evidence="2" id="KW-1185">Reference proteome</keyword>
<organism evidence="1 2">
    <name type="scientific">Gigaspora margarita</name>
    <dbReference type="NCBI Taxonomy" id="4874"/>
    <lineage>
        <taxon>Eukaryota</taxon>
        <taxon>Fungi</taxon>
        <taxon>Fungi incertae sedis</taxon>
        <taxon>Mucoromycota</taxon>
        <taxon>Glomeromycotina</taxon>
        <taxon>Glomeromycetes</taxon>
        <taxon>Diversisporales</taxon>
        <taxon>Gigasporaceae</taxon>
        <taxon>Gigaspora</taxon>
    </lineage>
</organism>
<reference evidence="1 2" key="1">
    <citation type="submission" date="2021-06" db="EMBL/GenBank/DDBJ databases">
        <authorList>
            <person name="Kallberg Y."/>
            <person name="Tangrot J."/>
            <person name="Rosling A."/>
        </authorList>
    </citation>
    <scope>NUCLEOTIDE SEQUENCE [LARGE SCALE GENOMIC DNA]</scope>
    <source>
        <strain evidence="1 2">120-4 pot B 10/14</strain>
    </source>
</reference>
<comment type="caution">
    <text evidence="1">The sequence shown here is derived from an EMBL/GenBank/DDBJ whole genome shotgun (WGS) entry which is preliminary data.</text>
</comment>
<protein>
    <submittedName>
        <fullName evidence="1">4065_t:CDS:1</fullName>
    </submittedName>
</protein>
<sequence length="44" mass="4912">MNLAESLPKQLGYTICLVINRLGEFYLCIPESLESGSRVIDLDP</sequence>
<evidence type="ECO:0000313" key="1">
    <source>
        <dbReference type="EMBL" id="CAG8831833.1"/>
    </source>
</evidence>
<dbReference type="Proteomes" id="UP000789901">
    <property type="component" value="Unassembled WGS sequence"/>
</dbReference>
<name>A0ABN7WGM8_GIGMA</name>